<dbReference type="RefSeq" id="WP_053265868.1">
    <property type="nucleotide sequence ID" value="NZ_CXXA01000014.1"/>
</dbReference>
<evidence type="ECO:0000313" key="2">
    <source>
        <dbReference type="Proteomes" id="UP000475070"/>
    </source>
</evidence>
<sequence>MHRLDEVVDTLLVLQKKHRIRFDVWQVVKRDHAIISFFDQGMNPAVPKVAYWTPFRYPLLLNLASLFDNELAEKAWRARLEAHDGRSSSLFSEVCSELLARVHTLGDRRYIELITDALSWAMTHFDELGYNCKTGKQKLQIMPNMVGFQFVLRGICSRLVYTNRNTGRTDSVSLQSVAKRSKEFLDKLQEPTAEMMKKAREYRDQEEARRLEHRVQILPPS</sequence>
<evidence type="ECO:0000313" key="1">
    <source>
        <dbReference type="EMBL" id="NAG21799.1"/>
    </source>
</evidence>
<accession>A0A657EAE2</accession>
<name>A0A657EAE2_ECOLX</name>
<gene>
    <name evidence="1" type="ORF">GUC01_22725</name>
</gene>
<reference evidence="1 2" key="1">
    <citation type="journal article" date="2019" name="Nat. Med.">
        <title>A library of human gut bacterial isolates paired with longitudinal multiomics data enables mechanistic microbiome research.</title>
        <authorList>
            <person name="Poyet M."/>
            <person name="Groussin M."/>
            <person name="Gibbons S.M."/>
            <person name="Avila-Pacheco J."/>
            <person name="Jiang X."/>
            <person name="Kearney S.M."/>
            <person name="Perrotta A.R."/>
            <person name="Berdy B."/>
            <person name="Zhao S."/>
            <person name="Lieberman T.D."/>
            <person name="Swanson P.K."/>
            <person name="Smith M."/>
            <person name="Roesemann S."/>
            <person name="Alexander J.E."/>
            <person name="Rich S.A."/>
            <person name="Livny J."/>
            <person name="Vlamakis H."/>
            <person name="Clish C."/>
            <person name="Bullock K."/>
            <person name="Deik A."/>
            <person name="Scott J."/>
            <person name="Pierce K.A."/>
            <person name="Xavier R.J."/>
            <person name="Alm E.J."/>
        </authorList>
    </citation>
    <scope>NUCLEOTIDE SEQUENCE [LARGE SCALE GENOMIC DNA]</scope>
    <source>
        <strain evidence="1 2">BIOML-A112</strain>
    </source>
</reference>
<protein>
    <submittedName>
        <fullName evidence="1">Uncharacterized protein</fullName>
    </submittedName>
</protein>
<proteinExistence type="predicted"/>
<comment type="caution">
    <text evidence="1">The sequence shown here is derived from an EMBL/GenBank/DDBJ whole genome shotgun (WGS) entry which is preliminary data.</text>
</comment>
<organism evidence="1 2">
    <name type="scientific">Escherichia coli</name>
    <dbReference type="NCBI Taxonomy" id="562"/>
    <lineage>
        <taxon>Bacteria</taxon>
        <taxon>Pseudomonadati</taxon>
        <taxon>Pseudomonadota</taxon>
        <taxon>Gammaproteobacteria</taxon>
        <taxon>Enterobacterales</taxon>
        <taxon>Enterobacteriaceae</taxon>
        <taxon>Escherichia</taxon>
    </lineage>
</organism>
<dbReference type="EMBL" id="WXKQ01000026">
    <property type="protein sequence ID" value="NAG21799.1"/>
    <property type="molecule type" value="Genomic_DNA"/>
</dbReference>
<dbReference type="Proteomes" id="UP000475070">
    <property type="component" value="Unassembled WGS sequence"/>
</dbReference>
<dbReference type="AlphaFoldDB" id="A0A657EAE2"/>